<dbReference type="PANTHER" id="PTHR10579:SF43">
    <property type="entry name" value="ZINC FINGER (C3HC4-TYPE RING FINGER) FAMILY PROTEIN"/>
    <property type="match status" value="1"/>
</dbReference>
<protein>
    <submittedName>
        <fullName evidence="4">VWA domain-containing protein</fullName>
    </submittedName>
</protein>
<evidence type="ECO:0000313" key="5">
    <source>
        <dbReference type="Proteomes" id="UP000288943"/>
    </source>
</evidence>
<dbReference type="Gene3D" id="3.40.50.410">
    <property type="entry name" value="von Willebrand factor, type A domain"/>
    <property type="match status" value="1"/>
</dbReference>
<dbReference type="KEGG" id="pchi:PC41400_06240"/>
<dbReference type="GeneID" id="95374415"/>
<dbReference type="Pfam" id="PF00092">
    <property type="entry name" value="VWA"/>
    <property type="match status" value="1"/>
</dbReference>
<evidence type="ECO:0000259" key="2">
    <source>
        <dbReference type="PROSITE" id="PS50234"/>
    </source>
</evidence>
<feature type="transmembrane region" description="Helical" evidence="1">
    <location>
        <begin position="6"/>
        <end position="29"/>
    </location>
</feature>
<reference evidence="3 6" key="2">
    <citation type="submission" date="2022-05" db="EMBL/GenBank/DDBJ databases">
        <title>Genome Sequencing of Bee-Associated Microbes.</title>
        <authorList>
            <person name="Dunlap C."/>
        </authorList>
    </citation>
    <scope>NUCLEOTIDE SEQUENCE [LARGE SCALE GENOMIC DNA]</scope>
    <source>
        <strain evidence="3 6">NRRL B-23120</strain>
    </source>
</reference>
<accession>A0A410WSE6</accession>
<dbReference type="Proteomes" id="UP001527202">
    <property type="component" value="Unassembled WGS sequence"/>
</dbReference>
<feature type="transmembrane region" description="Helical" evidence="1">
    <location>
        <begin position="311"/>
        <end position="333"/>
    </location>
</feature>
<dbReference type="InterPro" id="IPR036465">
    <property type="entry name" value="vWFA_dom_sf"/>
</dbReference>
<dbReference type="SMART" id="SM00327">
    <property type="entry name" value="VWA"/>
    <property type="match status" value="1"/>
</dbReference>
<dbReference type="SUPFAM" id="SSF53300">
    <property type="entry name" value="vWA-like"/>
    <property type="match status" value="1"/>
</dbReference>
<evidence type="ECO:0000313" key="3">
    <source>
        <dbReference type="EMBL" id="MCY9595514.1"/>
    </source>
</evidence>
<dbReference type="OrthoDB" id="6206554at2"/>
<feature type="transmembrane region" description="Helical" evidence="1">
    <location>
        <begin position="339"/>
        <end position="357"/>
    </location>
</feature>
<feature type="domain" description="VWFA" evidence="2">
    <location>
        <begin position="116"/>
        <end position="287"/>
    </location>
</feature>
<dbReference type="CDD" id="cd00198">
    <property type="entry name" value="vWFA"/>
    <property type="match status" value="1"/>
</dbReference>
<keyword evidence="1" id="KW-0472">Membrane</keyword>
<evidence type="ECO:0000313" key="6">
    <source>
        <dbReference type="Proteomes" id="UP001527202"/>
    </source>
</evidence>
<evidence type="ECO:0000313" key="4">
    <source>
        <dbReference type="EMBL" id="QAV17283.1"/>
    </source>
</evidence>
<reference evidence="4 5" key="1">
    <citation type="submission" date="2018-01" db="EMBL/GenBank/DDBJ databases">
        <title>The whole genome sequencing and assembly of Paenibacillus chitinolyticus KCCM 41400 strain.</title>
        <authorList>
            <person name="Kim J.-Y."/>
            <person name="Park M.-K."/>
            <person name="Lee Y.-J."/>
            <person name="Yi H."/>
            <person name="Bahn Y.-S."/>
            <person name="Kim J.F."/>
            <person name="Lee D.-W."/>
        </authorList>
    </citation>
    <scope>NUCLEOTIDE SEQUENCE [LARGE SCALE GENOMIC DNA]</scope>
    <source>
        <strain evidence="4 5">KCCM 41400</strain>
    </source>
</reference>
<keyword evidence="1" id="KW-0812">Transmembrane</keyword>
<dbReference type="EMBL" id="JAMDMJ010000008">
    <property type="protein sequence ID" value="MCY9595514.1"/>
    <property type="molecule type" value="Genomic_DNA"/>
</dbReference>
<proteinExistence type="predicted"/>
<dbReference type="InterPro" id="IPR051266">
    <property type="entry name" value="CLCR"/>
</dbReference>
<dbReference type="InterPro" id="IPR002035">
    <property type="entry name" value="VWF_A"/>
</dbReference>
<feature type="transmembrane region" description="Helical" evidence="1">
    <location>
        <begin position="83"/>
        <end position="105"/>
    </location>
</feature>
<dbReference type="PROSITE" id="PS50234">
    <property type="entry name" value="VWFA"/>
    <property type="match status" value="1"/>
</dbReference>
<sequence length="427" mass="46494">MKQRKWNPLLTLFSVIGGFVGFIVGEFILNRWEGSWHETVLMGVYFGQLALFVGLFCLVAEMISPQLNGKNWRLRYAGDGWKFLVPATLVMLFIAGALFQVLYGFQVLGTKKAPQNYVLVIDKSDSMSQNDPQKQSLQAAKSLIGRMDGKNSAAVFTFNEETQLIAPLTKLTGSGREELRGRLDKIGEPTGQTDIGRALTTVMDQLKKDGAADSSSSVILISDGYSDVNTTEVLSPFVKAGISVHTVGIDDSQVEGIQLLQRIAEQTSGSFHDVKSADRITDAFEQIYTAQQPWHLAGERLGAAASDGFHAFLRVAFILLIGTLIGLSLGIIFDNRHLALSFAIGGTLAGLLAGLVLETGMPGTNIPFFYRAVADIVLAFVLSLGALLIPVSTNDSHSGLRKNYQRARLEEGRYGRKDSAPVGKKFR</sequence>
<dbReference type="PANTHER" id="PTHR10579">
    <property type="entry name" value="CALCIUM-ACTIVATED CHLORIDE CHANNEL REGULATOR"/>
    <property type="match status" value="1"/>
</dbReference>
<keyword evidence="6" id="KW-1185">Reference proteome</keyword>
<dbReference type="Proteomes" id="UP000288943">
    <property type="component" value="Chromosome"/>
</dbReference>
<feature type="transmembrane region" description="Helical" evidence="1">
    <location>
        <begin position="41"/>
        <end position="63"/>
    </location>
</feature>
<gene>
    <name evidence="3" type="ORF">M5X16_07010</name>
    <name evidence="4" type="ORF">PC41400_06240</name>
</gene>
<feature type="transmembrane region" description="Helical" evidence="1">
    <location>
        <begin position="369"/>
        <end position="391"/>
    </location>
</feature>
<evidence type="ECO:0000256" key="1">
    <source>
        <dbReference type="SAM" id="Phobius"/>
    </source>
</evidence>
<keyword evidence="1" id="KW-1133">Transmembrane helix</keyword>
<dbReference type="AlphaFoldDB" id="A0A410WSE6"/>
<dbReference type="EMBL" id="CP026520">
    <property type="protein sequence ID" value="QAV17283.1"/>
    <property type="molecule type" value="Genomic_DNA"/>
</dbReference>
<name>A0A410WSE6_9BACL</name>
<dbReference type="RefSeq" id="WP_042229676.1">
    <property type="nucleotide sequence ID" value="NZ_CP026520.1"/>
</dbReference>
<organism evidence="4 5">
    <name type="scientific">Paenibacillus chitinolyticus</name>
    <dbReference type="NCBI Taxonomy" id="79263"/>
    <lineage>
        <taxon>Bacteria</taxon>
        <taxon>Bacillati</taxon>
        <taxon>Bacillota</taxon>
        <taxon>Bacilli</taxon>
        <taxon>Bacillales</taxon>
        <taxon>Paenibacillaceae</taxon>
        <taxon>Paenibacillus</taxon>
    </lineage>
</organism>